<keyword evidence="2" id="KW-1185">Reference proteome</keyword>
<organism evidence="1 2">
    <name type="scientific">Arctium lappa</name>
    <name type="common">Greater burdock</name>
    <name type="synonym">Lappa major</name>
    <dbReference type="NCBI Taxonomy" id="4217"/>
    <lineage>
        <taxon>Eukaryota</taxon>
        <taxon>Viridiplantae</taxon>
        <taxon>Streptophyta</taxon>
        <taxon>Embryophyta</taxon>
        <taxon>Tracheophyta</taxon>
        <taxon>Spermatophyta</taxon>
        <taxon>Magnoliopsida</taxon>
        <taxon>eudicotyledons</taxon>
        <taxon>Gunneridae</taxon>
        <taxon>Pentapetalae</taxon>
        <taxon>asterids</taxon>
        <taxon>campanulids</taxon>
        <taxon>Asterales</taxon>
        <taxon>Asteraceae</taxon>
        <taxon>Carduoideae</taxon>
        <taxon>Cardueae</taxon>
        <taxon>Arctiinae</taxon>
        <taxon>Arctium</taxon>
    </lineage>
</organism>
<accession>A0ACB8YJZ3</accession>
<evidence type="ECO:0000313" key="2">
    <source>
        <dbReference type="Proteomes" id="UP001055879"/>
    </source>
</evidence>
<dbReference type="EMBL" id="CM042058">
    <property type="protein sequence ID" value="KAI3685458.1"/>
    <property type="molecule type" value="Genomic_DNA"/>
</dbReference>
<comment type="caution">
    <text evidence="1">The sequence shown here is derived from an EMBL/GenBank/DDBJ whole genome shotgun (WGS) entry which is preliminary data.</text>
</comment>
<dbReference type="Proteomes" id="UP001055879">
    <property type="component" value="Linkage Group LG12"/>
</dbReference>
<reference evidence="2" key="1">
    <citation type="journal article" date="2022" name="Mol. Ecol. Resour.">
        <title>The genomes of chicory, endive, great burdock and yacon provide insights into Asteraceae palaeo-polyploidization history and plant inulin production.</title>
        <authorList>
            <person name="Fan W."/>
            <person name="Wang S."/>
            <person name="Wang H."/>
            <person name="Wang A."/>
            <person name="Jiang F."/>
            <person name="Liu H."/>
            <person name="Zhao H."/>
            <person name="Xu D."/>
            <person name="Zhang Y."/>
        </authorList>
    </citation>
    <scope>NUCLEOTIDE SEQUENCE [LARGE SCALE GENOMIC DNA]</scope>
    <source>
        <strain evidence="2">cv. Niubang</strain>
    </source>
</reference>
<reference evidence="1 2" key="2">
    <citation type="journal article" date="2022" name="Mol. Ecol. Resour.">
        <title>The genomes of chicory, endive, great burdock and yacon provide insights into Asteraceae paleo-polyploidization history and plant inulin production.</title>
        <authorList>
            <person name="Fan W."/>
            <person name="Wang S."/>
            <person name="Wang H."/>
            <person name="Wang A."/>
            <person name="Jiang F."/>
            <person name="Liu H."/>
            <person name="Zhao H."/>
            <person name="Xu D."/>
            <person name="Zhang Y."/>
        </authorList>
    </citation>
    <scope>NUCLEOTIDE SEQUENCE [LARGE SCALE GENOMIC DNA]</scope>
    <source>
        <strain evidence="2">cv. Niubang</strain>
    </source>
</reference>
<proteinExistence type="predicted"/>
<protein>
    <submittedName>
        <fullName evidence="1">Uncharacterized protein</fullName>
    </submittedName>
</protein>
<sequence length="140" mass="15690">MLERLSNVKEKRKESKTWIQDHLVKEKPTVVTTYSGVKVILPSVRIDSHKQTNIKDKSCSSPSEAKSSKSNKKVGVSKSPMAAKSSKSPIKDKSPMSQMKAKSPKRKEHTGVVDYSRKTKTPDRDNICESPTSNSEFRVQ</sequence>
<evidence type="ECO:0000313" key="1">
    <source>
        <dbReference type="EMBL" id="KAI3685458.1"/>
    </source>
</evidence>
<name>A0ACB8YJZ3_ARCLA</name>
<gene>
    <name evidence="1" type="ORF">L6452_34702</name>
</gene>